<dbReference type="GO" id="GO:0016627">
    <property type="term" value="F:oxidoreductase activity, acting on the CH-CH group of donors"/>
    <property type="evidence" value="ECO:0007669"/>
    <property type="project" value="TreeGrafter"/>
</dbReference>
<keyword evidence="1 3" id="KW-0560">Oxidoreductase</keyword>
<evidence type="ECO:0000313" key="4">
    <source>
        <dbReference type="Proteomes" id="UP000294194"/>
    </source>
</evidence>
<dbReference type="InterPro" id="IPR019965">
    <property type="entry name" value="PPOX_F420-dep_Rv2061_put"/>
</dbReference>
<dbReference type="NCBIfam" id="TIGR03666">
    <property type="entry name" value="Rv2061_F420"/>
    <property type="match status" value="1"/>
</dbReference>
<dbReference type="PANTHER" id="PTHR35176">
    <property type="entry name" value="HEME OXYGENASE HI_0854-RELATED"/>
    <property type="match status" value="1"/>
</dbReference>
<dbReference type="InterPro" id="IPR011576">
    <property type="entry name" value="Pyridox_Oxase_N"/>
</dbReference>
<dbReference type="RefSeq" id="WP_130982346.1">
    <property type="nucleotide sequence ID" value="NZ_SISG01000001.1"/>
</dbReference>
<dbReference type="SUPFAM" id="SSF50475">
    <property type="entry name" value="FMN-binding split barrel"/>
    <property type="match status" value="1"/>
</dbReference>
<sequence>MTTLLDLADERFVSLTTFRKSGEGVSTPVWIARDGDDLYVTTPAGSGKVKRLRNGTRVELRPCSRMGKVEDDAPVVTAAGHIDESDATEDRVNEIMLEKYGMEYRIMMGIEKIGSKKSAGRVILRISTRA</sequence>
<reference evidence="4" key="1">
    <citation type="submission" date="2019-02" db="EMBL/GenBank/DDBJ databases">
        <title>Glaciihabitans arcticus sp. nov., a psychrotolerant bacterium isolated from polar soil.</title>
        <authorList>
            <person name="Dahal R.H."/>
        </authorList>
    </citation>
    <scope>NUCLEOTIDE SEQUENCE [LARGE SCALE GENOMIC DNA]</scope>
    <source>
        <strain evidence="4">RP-3-7</strain>
    </source>
</reference>
<evidence type="ECO:0000313" key="3">
    <source>
        <dbReference type="EMBL" id="TBN58239.1"/>
    </source>
</evidence>
<feature type="domain" description="Pyridoxamine 5'-phosphate oxidase N-terminal" evidence="2">
    <location>
        <begin position="7"/>
        <end position="126"/>
    </location>
</feature>
<dbReference type="Pfam" id="PF01243">
    <property type="entry name" value="PNPOx_N"/>
    <property type="match status" value="1"/>
</dbReference>
<organism evidence="3 4">
    <name type="scientific">Glaciihabitans arcticus</name>
    <dbReference type="NCBI Taxonomy" id="2668039"/>
    <lineage>
        <taxon>Bacteria</taxon>
        <taxon>Bacillati</taxon>
        <taxon>Actinomycetota</taxon>
        <taxon>Actinomycetes</taxon>
        <taxon>Micrococcales</taxon>
        <taxon>Microbacteriaceae</taxon>
        <taxon>Glaciihabitans</taxon>
    </lineage>
</organism>
<evidence type="ECO:0000256" key="1">
    <source>
        <dbReference type="ARBA" id="ARBA00023002"/>
    </source>
</evidence>
<comment type="caution">
    <text evidence="3">The sequence shown here is derived from an EMBL/GenBank/DDBJ whole genome shotgun (WGS) entry which is preliminary data.</text>
</comment>
<dbReference type="InterPro" id="IPR012349">
    <property type="entry name" value="Split_barrel_FMN-bd"/>
</dbReference>
<name>A0A4V2JF64_9MICO</name>
<dbReference type="Gene3D" id="2.30.110.10">
    <property type="entry name" value="Electron Transport, Fmn-binding Protein, Chain A"/>
    <property type="match status" value="1"/>
</dbReference>
<dbReference type="EMBL" id="SISG01000001">
    <property type="protein sequence ID" value="TBN58239.1"/>
    <property type="molecule type" value="Genomic_DNA"/>
</dbReference>
<dbReference type="GO" id="GO:0070967">
    <property type="term" value="F:coenzyme F420 binding"/>
    <property type="evidence" value="ECO:0007669"/>
    <property type="project" value="TreeGrafter"/>
</dbReference>
<dbReference type="InterPro" id="IPR052019">
    <property type="entry name" value="F420H2_bilvrd_red/Heme_oxyg"/>
</dbReference>
<keyword evidence="4" id="KW-1185">Reference proteome</keyword>
<protein>
    <submittedName>
        <fullName evidence="3">PPOX class F420-dependent oxidoreductase</fullName>
        <ecNumber evidence="3">1.-.-.-</ecNumber>
    </submittedName>
</protein>
<gene>
    <name evidence="3" type="ORF">EYE40_13010</name>
</gene>
<dbReference type="GO" id="GO:0005829">
    <property type="term" value="C:cytosol"/>
    <property type="evidence" value="ECO:0007669"/>
    <property type="project" value="TreeGrafter"/>
</dbReference>
<accession>A0A4V2JF64</accession>
<dbReference type="PANTHER" id="PTHR35176:SF11">
    <property type="entry name" value="PYRIDOXAMINE 5'-PHOSPHATE OXIDASE FAMILY PROTEIN"/>
    <property type="match status" value="1"/>
</dbReference>
<proteinExistence type="predicted"/>
<dbReference type="AlphaFoldDB" id="A0A4V2JF64"/>
<dbReference type="EC" id="1.-.-.-" evidence="3"/>
<dbReference type="Proteomes" id="UP000294194">
    <property type="component" value="Unassembled WGS sequence"/>
</dbReference>
<evidence type="ECO:0000259" key="2">
    <source>
        <dbReference type="Pfam" id="PF01243"/>
    </source>
</evidence>